<gene>
    <name evidence="4" type="ORF">RHSIM_Rhsim13G0010300</name>
</gene>
<reference evidence="4" key="1">
    <citation type="submission" date="2019-11" db="EMBL/GenBank/DDBJ databases">
        <authorList>
            <person name="Liu Y."/>
            <person name="Hou J."/>
            <person name="Li T.-Q."/>
            <person name="Guan C.-H."/>
            <person name="Wu X."/>
            <person name="Wu H.-Z."/>
            <person name="Ling F."/>
            <person name="Zhang R."/>
            <person name="Shi X.-G."/>
            <person name="Ren J.-P."/>
            <person name="Chen E.-F."/>
            <person name="Sun J.-M."/>
        </authorList>
    </citation>
    <scope>NUCLEOTIDE SEQUENCE</scope>
    <source>
        <strain evidence="4">Adult_tree_wgs_1</strain>
        <tissue evidence="4">Leaves</tissue>
    </source>
</reference>
<comment type="caution">
    <text evidence="4">The sequence shown here is derived from an EMBL/GenBank/DDBJ whole genome shotgun (WGS) entry which is preliminary data.</text>
</comment>
<name>A0A834G1H7_RHOSS</name>
<feature type="chain" id="PRO_5032797260" description="Pectinesterase inhibitor domain-containing protein" evidence="2">
    <location>
        <begin position="29"/>
        <end position="197"/>
    </location>
</feature>
<organism evidence="4 5">
    <name type="scientific">Rhododendron simsii</name>
    <name type="common">Sims's rhododendron</name>
    <dbReference type="NCBI Taxonomy" id="118357"/>
    <lineage>
        <taxon>Eukaryota</taxon>
        <taxon>Viridiplantae</taxon>
        <taxon>Streptophyta</taxon>
        <taxon>Embryophyta</taxon>
        <taxon>Tracheophyta</taxon>
        <taxon>Spermatophyta</taxon>
        <taxon>Magnoliopsida</taxon>
        <taxon>eudicotyledons</taxon>
        <taxon>Gunneridae</taxon>
        <taxon>Pentapetalae</taxon>
        <taxon>asterids</taxon>
        <taxon>Ericales</taxon>
        <taxon>Ericaceae</taxon>
        <taxon>Ericoideae</taxon>
        <taxon>Rhodoreae</taxon>
        <taxon>Rhododendron</taxon>
    </lineage>
</organism>
<dbReference type="GO" id="GO:0004857">
    <property type="term" value="F:enzyme inhibitor activity"/>
    <property type="evidence" value="ECO:0007669"/>
    <property type="project" value="InterPro"/>
</dbReference>
<evidence type="ECO:0000313" key="4">
    <source>
        <dbReference type="EMBL" id="KAF7121517.1"/>
    </source>
</evidence>
<dbReference type="PANTHER" id="PTHR31080">
    <property type="entry name" value="PECTINESTERASE INHIBITOR-LIKE"/>
    <property type="match status" value="1"/>
</dbReference>
<dbReference type="EMBL" id="WJXA01000013">
    <property type="protein sequence ID" value="KAF7121517.1"/>
    <property type="molecule type" value="Genomic_DNA"/>
</dbReference>
<dbReference type="Gene3D" id="1.20.140.40">
    <property type="entry name" value="Invertase/pectin methylesterase inhibitor family protein"/>
    <property type="match status" value="1"/>
</dbReference>
<dbReference type="CDD" id="cd15798">
    <property type="entry name" value="PMEI-like_3"/>
    <property type="match status" value="1"/>
</dbReference>
<keyword evidence="5" id="KW-1185">Reference proteome</keyword>
<dbReference type="Proteomes" id="UP000626092">
    <property type="component" value="Unassembled WGS sequence"/>
</dbReference>
<feature type="signal peptide" evidence="2">
    <location>
        <begin position="1"/>
        <end position="28"/>
    </location>
</feature>
<dbReference type="InterPro" id="IPR006501">
    <property type="entry name" value="Pectinesterase_inhib_dom"/>
</dbReference>
<dbReference type="NCBIfam" id="TIGR01614">
    <property type="entry name" value="PME_inhib"/>
    <property type="match status" value="1"/>
</dbReference>
<dbReference type="InterPro" id="IPR051955">
    <property type="entry name" value="PME_Inhibitor"/>
</dbReference>
<evidence type="ECO:0000259" key="3">
    <source>
        <dbReference type="SMART" id="SM00856"/>
    </source>
</evidence>
<proteinExistence type="predicted"/>
<protein>
    <recommendedName>
        <fullName evidence="3">Pectinesterase inhibitor domain-containing protein</fullName>
    </recommendedName>
</protein>
<sequence length="197" mass="21760">MKMPRNSLFLRLIWLLVWLPLLYQSVSGHDAYVRDACNVTRYQDLCIHLLSPFSLAAKRSPSKWARAGVAVTITEAKSVSQFLVDLNRKRTMRGRNRGALLDCVECLSDAIDNLHRALGVLRNLSGTTFEEQMEDLTTWLSAAMSDQGTCLDGFEGGKGTQVELLRNKVSVMSCVTSNALALVIKLATAGPESLMEP</sequence>
<dbReference type="InterPro" id="IPR035513">
    <property type="entry name" value="Invertase/methylesterase_inhib"/>
</dbReference>
<dbReference type="PANTHER" id="PTHR31080:SF158">
    <property type="entry name" value="PLANT INVERTASE_PECTIN METHYLESTERASE INHIBITOR SUPERFAMILY PROTEIN"/>
    <property type="match status" value="1"/>
</dbReference>
<evidence type="ECO:0000256" key="1">
    <source>
        <dbReference type="ARBA" id="ARBA00022729"/>
    </source>
</evidence>
<dbReference type="Pfam" id="PF04043">
    <property type="entry name" value="PMEI"/>
    <property type="match status" value="1"/>
</dbReference>
<accession>A0A834G1H7</accession>
<evidence type="ECO:0000256" key="2">
    <source>
        <dbReference type="SAM" id="SignalP"/>
    </source>
</evidence>
<evidence type="ECO:0000313" key="5">
    <source>
        <dbReference type="Proteomes" id="UP000626092"/>
    </source>
</evidence>
<dbReference type="SMART" id="SM00856">
    <property type="entry name" value="PMEI"/>
    <property type="match status" value="1"/>
</dbReference>
<dbReference type="OrthoDB" id="1430376at2759"/>
<dbReference type="SUPFAM" id="SSF101148">
    <property type="entry name" value="Plant invertase/pectin methylesterase inhibitor"/>
    <property type="match status" value="1"/>
</dbReference>
<feature type="domain" description="Pectinesterase inhibitor" evidence="3">
    <location>
        <begin position="28"/>
        <end position="182"/>
    </location>
</feature>
<dbReference type="AlphaFoldDB" id="A0A834G1H7"/>
<keyword evidence="1 2" id="KW-0732">Signal</keyword>